<feature type="active site" description="Charge relay system" evidence="4">
    <location>
        <position position="277"/>
    </location>
</feature>
<accession>A0A6M0CUR2</accession>
<dbReference type="PRINTS" id="PR00723">
    <property type="entry name" value="SUBTILISIN"/>
</dbReference>
<sequence length="504" mass="55287">MKKTTLSVLTAVLLLFASCTYEEVNDQTSPEAIDVVDQDKPLSIDQINSAIQEKLDSKGSFDWTEASDHLLWSATQHSNNLLTVGYGENGESFSTAKGQALENIKSEILNTILRTSTSKSTEDILIYDDEILNYIDVTVTTLESITALRQNEQIRYLEPEGYRFFTLAQNPETGRSSAGCSQSNVNIPSADYGTNANGAKIPWNYYDHKIDQAWAYSTGRGIGVGVIDTGLSPNQPLLGSRFDDFYSGRYVQKYGTYVDSFWWWSTKTDGPNDRCGHGTSASAAIAAPNNNTGDFLGVAYESNLISYRGTSDVVLEGYHERKGVANALKALGNRSDVKIISMSIGYPWSIGRIKDALRYAHSRGKMIFAAGGTSTNFTNWYGVIFPATMSETVAVTGVEERAQYDRCDICHDGSKIDFTIIMERSNNNHQPVVGFNNGESSSFGGSSTATATTAGIAALVWAKNPSWNRGQVLQRLKESGDFYPNRSSRYGYGNIDALKAVRGF</sequence>
<feature type="active site" description="Charge relay system" evidence="4">
    <location>
        <position position="447"/>
    </location>
</feature>
<dbReference type="InterPro" id="IPR000209">
    <property type="entry name" value="Peptidase_S8/S53_dom"/>
</dbReference>
<evidence type="ECO:0000259" key="6">
    <source>
        <dbReference type="Pfam" id="PF00082"/>
    </source>
</evidence>
<feature type="domain" description="Peptidase S8/S53" evidence="6">
    <location>
        <begin position="219"/>
        <end position="493"/>
    </location>
</feature>
<evidence type="ECO:0000256" key="2">
    <source>
        <dbReference type="ARBA" id="ARBA00022801"/>
    </source>
</evidence>
<dbReference type="Gene3D" id="3.40.50.200">
    <property type="entry name" value="Peptidase S8/S53 domain"/>
    <property type="match status" value="1"/>
</dbReference>
<dbReference type="InterPro" id="IPR036852">
    <property type="entry name" value="Peptidase_S8/S53_dom_sf"/>
</dbReference>
<organism evidence="7 8">
    <name type="scientific">Spongiivirga citrea</name>
    <dbReference type="NCBI Taxonomy" id="1481457"/>
    <lineage>
        <taxon>Bacteria</taxon>
        <taxon>Pseudomonadati</taxon>
        <taxon>Bacteroidota</taxon>
        <taxon>Flavobacteriia</taxon>
        <taxon>Flavobacteriales</taxon>
        <taxon>Flavobacteriaceae</taxon>
        <taxon>Spongiivirga</taxon>
    </lineage>
</organism>
<keyword evidence="5" id="KW-0732">Signal</keyword>
<dbReference type="GO" id="GO:0016020">
    <property type="term" value="C:membrane"/>
    <property type="evidence" value="ECO:0007669"/>
    <property type="project" value="TreeGrafter"/>
</dbReference>
<dbReference type="GO" id="GO:0004252">
    <property type="term" value="F:serine-type endopeptidase activity"/>
    <property type="evidence" value="ECO:0007669"/>
    <property type="project" value="UniProtKB-UniRule"/>
</dbReference>
<dbReference type="SUPFAM" id="SSF52743">
    <property type="entry name" value="Subtilisin-like"/>
    <property type="match status" value="1"/>
</dbReference>
<evidence type="ECO:0000313" key="8">
    <source>
        <dbReference type="Proteomes" id="UP000474296"/>
    </source>
</evidence>
<dbReference type="PROSITE" id="PS51892">
    <property type="entry name" value="SUBTILASE"/>
    <property type="match status" value="1"/>
</dbReference>
<proteinExistence type="inferred from homology"/>
<dbReference type="GO" id="GO:0016485">
    <property type="term" value="P:protein processing"/>
    <property type="evidence" value="ECO:0007669"/>
    <property type="project" value="TreeGrafter"/>
</dbReference>
<reference evidence="7 8" key="1">
    <citation type="submission" date="2020-01" db="EMBL/GenBank/DDBJ databases">
        <title>Spongiivirga citrea KCTC 32990T.</title>
        <authorList>
            <person name="Wang G."/>
        </authorList>
    </citation>
    <scope>NUCLEOTIDE SEQUENCE [LARGE SCALE GENOMIC DNA]</scope>
    <source>
        <strain evidence="7 8">KCTC 32990</strain>
    </source>
</reference>
<evidence type="ECO:0000256" key="5">
    <source>
        <dbReference type="SAM" id="SignalP"/>
    </source>
</evidence>
<feature type="signal peptide" evidence="5">
    <location>
        <begin position="1"/>
        <end position="22"/>
    </location>
</feature>
<protein>
    <submittedName>
        <fullName evidence="7">S8 family serine peptidase</fullName>
    </submittedName>
</protein>
<evidence type="ECO:0000256" key="4">
    <source>
        <dbReference type="PROSITE-ProRule" id="PRU01240"/>
    </source>
</evidence>
<comment type="caution">
    <text evidence="7">The sequence shown here is derived from an EMBL/GenBank/DDBJ whole genome shotgun (WGS) entry which is preliminary data.</text>
</comment>
<dbReference type="PROSITE" id="PS51257">
    <property type="entry name" value="PROKAR_LIPOPROTEIN"/>
    <property type="match status" value="1"/>
</dbReference>
<name>A0A6M0CUR2_9FLAO</name>
<keyword evidence="3 4" id="KW-0720">Serine protease</keyword>
<gene>
    <name evidence="7" type="ORF">GWK10_09830</name>
</gene>
<dbReference type="Pfam" id="PF00082">
    <property type="entry name" value="Peptidase_S8"/>
    <property type="match status" value="1"/>
</dbReference>
<evidence type="ECO:0000313" key="7">
    <source>
        <dbReference type="EMBL" id="NER17510.1"/>
    </source>
</evidence>
<feature type="active site" description="Charge relay system" evidence="4">
    <location>
        <position position="228"/>
    </location>
</feature>
<comment type="similarity">
    <text evidence="4">Belongs to the peptidase S8 family.</text>
</comment>
<keyword evidence="2 4" id="KW-0378">Hydrolase</keyword>
<dbReference type="Proteomes" id="UP000474296">
    <property type="component" value="Unassembled WGS sequence"/>
</dbReference>
<dbReference type="AlphaFoldDB" id="A0A6M0CUR2"/>
<dbReference type="EMBL" id="JAABOQ010000004">
    <property type="protein sequence ID" value="NER17510.1"/>
    <property type="molecule type" value="Genomic_DNA"/>
</dbReference>
<dbReference type="CDD" id="cd00306">
    <property type="entry name" value="Peptidases_S8_S53"/>
    <property type="match status" value="1"/>
</dbReference>
<dbReference type="InterPro" id="IPR023827">
    <property type="entry name" value="Peptidase_S8_Asp-AS"/>
</dbReference>
<dbReference type="PROSITE" id="PS00136">
    <property type="entry name" value="SUBTILASE_ASP"/>
    <property type="match status" value="1"/>
</dbReference>
<evidence type="ECO:0000256" key="1">
    <source>
        <dbReference type="ARBA" id="ARBA00022670"/>
    </source>
</evidence>
<dbReference type="PANTHER" id="PTHR42884">
    <property type="entry name" value="PROPROTEIN CONVERTASE SUBTILISIN/KEXIN-RELATED"/>
    <property type="match status" value="1"/>
</dbReference>
<keyword evidence="1 4" id="KW-0645">Protease</keyword>
<evidence type="ECO:0000256" key="3">
    <source>
        <dbReference type="ARBA" id="ARBA00022825"/>
    </source>
</evidence>
<dbReference type="RefSeq" id="WP_164032108.1">
    <property type="nucleotide sequence ID" value="NZ_JAABOQ010000004.1"/>
</dbReference>
<keyword evidence="8" id="KW-1185">Reference proteome</keyword>
<dbReference type="InterPro" id="IPR015500">
    <property type="entry name" value="Peptidase_S8_subtilisin-rel"/>
</dbReference>
<dbReference type="PANTHER" id="PTHR42884:SF14">
    <property type="entry name" value="NEUROENDOCRINE CONVERTASE 1"/>
    <property type="match status" value="1"/>
</dbReference>
<feature type="chain" id="PRO_5026959753" evidence="5">
    <location>
        <begin position="23"/>
        <end position="504"/>
    </location>
</feature>